<evidence type="ECO:0000256" key="8">
    <source>
        <dbReference type="PROSITE-ProRule" id="PRU01360"/>
    </source>
</evidence>
<evidence type="ECO:0000256" key="7">
    <source>
        <dbReference type="ARBA" id="ARBA00023237"/>
    </source>
</evidence>
<keyword evidence="4 8" id="KW-0812">Transmembrane</keyword>
<sequence length="1062" mass="116019">MSKIYRFCSMALLVLMVNTAAVFAQIEVTGTVSDDLGDPLPGAAVLVKGTSNGTVTNLDGEYTISVPNQEATLVFSFLGFTNLEEVVGSRTTIDVQLEQGVSGLDEVVVTGYGSQSRREITGAVTSVDSEELLSIPATTFAQQLQGRAAGVTIVNDATPGGGATVRIRGFGTINNNDPLYVIDGVPTQNQGNLNPNDIESIQILKDASAASIYGSRAANGVIIITTKRGKVGKPSISFDAFYGSQTAERGPDPLNARELGEYLYLANVYAGRTPSHGQYSWGPNGEVRIPDYVFPSGAMEGDPGVDPSLYALEPGNIYPITRAADTDWWAETTRSAPIQSYQITANGGTENGRYALSLNYFNQEGIVNDIGYDRYSVRANTEFKALNNRLTVGENLSVTVGNRKGGFGNGSAGNNAEQNAVFSSSLQHPLLPVYDIMGNYAGSRGANLGNNFNPVAVLGRAKDNRNLSLRAFGNVYAQIDLTDNINVRSSFGIDANNRRALYIGRPQPEYVEGNFVNSSTSENEYSYQWVWTNTISYTKTFNEVHAFDAYLGIESIKEFGEIFGAARQRFAFETVPIISYLDLGDPNTATNFGRVVSDYRLYSQFGKINYSYDGKYLVQFILRNDGSSRFLAASRNATFPAFSLGWRLSDEAAVAEALPFVSDMKLRYGWGKTGNQLIGDYNAYTTYRTNIFNAGYPIDGSSSSPALGFDAQRFGNPNARWESTTSNNLGLDVEFLDGKYFFELDVWNRVTSDMLFEIPISYGHGDATPPFFNIGQMTNKGIDLNLGLNDTALGGELRYGVSANYSMYRNNVDNLAENEDNVLFGASTRVPSVTITQSGYPISSFFGYNNLGIFQTQEEVDAHPAYGTYNAVGKFKVEDVNGDGVITDGDRTIIGNPHPDFVYGINLNLGYRNWDLTLFGNGSVGNDIFNYINYWTDFNTFQGNKSKAALYDAWQPNNTDGTLPIMDANDQISSRPSSYFVEDGSYFRLRNAQLTYNLPETTLSNLGMSRASIYFQGQNLFTLTKYTGTNPEIQTGSNNTVGFDGGYMPVSRNLILGVNVTF</sequence>
<keyword evidence="3 8" id="KW-1134">Transmembrane beta strand</keyword>
<comment type="subcellular location">
    <subcellularLocation>
        <location evidence="1 8">Cell outer membrane</location>
        <topology evidence="1 8">Multi-pass membrane protein</topology>
    </subcellularLocation>
</comment>
<dbReference type="RefSeq" id="WP_166143723.1">
    <property type="nucleotide sequence ID" value="NZ_JAANYN010000002.1"/>
</dbReference>
<protein>
    <submittedName>
        <fullName evidence="13">TonB-dependent receptor</fullName>
    </submittedName>
</protein>
<evidence type="ECO:0000256" key="1">
    <source>
        <dbReference type="ARBA" id="ARBA00004571"/>
    </source>
</evidence>
<dbReference type="InterPro" id="IPR036942">
    <property type="entry name" value="Beta-barrel_TonB_sf"/>
</dbReference>
<proteinExistence type="inferred from homology"/>
<dbReference type="NCBIfam" id="TIGR04056">
    <property type="entry name" value="OMP_RagA_SusC"/>
    <property type="match status" value="1"/>
</dbReference>
<keyword evidence="13" id="KW-0675">Receptor</keyword>
<evidence type="ECO:0000313" key="13">
    <source>
        <dbReference type="EMBL" id="NHE56140.1"/>
    </source>
</evidence>
<dbReference type="Gene3D" id="2.40.170.20">
    <property type="entry name" value="TonB-dependent receptor, beta-barrel domain"/>
    <property type="match status" value="1"/>
</dbReference>
<keyword evidence="6 8" id="KW-0472">Membrane</keyword>
<feature type="signal peptide" evidence="10">
    <location>
        <begin position="1"/>
        <end position="24"/>
    </location>
</feature>
<name>A0ABX0H3Z4_9BACT</name>
<evidence type="ECO:0000256" key="4">
    <source>
        <dbReference type="ARBA" id="ARBA00022692"/>
    </source>
</evidence>
<dbReference type="Gene3D" id="2.170.130.10">
    <property type="entry name" value="TonB-dependent receptor, plug domain"/>
    <property type="match status" value="1"/>
</dbReference>
<evidence type="ECO:0000256" key="3">
    <source>
        <dbReference type="ARBA" id="ARBA00022452"/>
    </source>
</evidence>
<comment type="caution">
    <text evidence="13">The sequence shown here is derived from an EMBL/GenBank/DDBJ whole genome shotgun (WGS) entry which is preliminary data.</text>
</comment>
<evidence type="ECO:0000259" key="11">
    <source>
        <dbReference type="Pfam" id="PF00593"/>
    </source>
</evidence>
<keyword evidence="14" id="KW-1185">Reference proteome</keyword>
<evidence type="ECO:0000256" key="2">
    <source>
        <dbReference type="ARBA" id="ARBA00022448"/>
    </source>
</evidence>
<evidence type="ECO:0000313" key="14">
    <source>
        <dbReference type="Proteomes" id="UP000649799"/>
    </source>
</evidence>
<keyword evidence="5 9" id="KW-0798">TonB box</keyword>
<evidence type="ECO:0000259" key="12">
    <source>
        <dbReference type="Pfam" id="PF07715"/>
    </source>
</evidence>
<accession>A0ABX0H3Z4</accession>
<feature type="chain" id="PRO_5046717617" evidence="10">
    <location>
        <begin position="25"/>
        <end position="1062"/>
    </location>
</feature>
<dbReference type="EMBL" id="JAANYN010000002">
    <property type="protein sequence ID" value="NHE56140.1"/>
    <property type="molecule type" value="Genomic_DNA"/>
</dbReference>
<dbReference type="InterPro" id="IPR039426">
    <property type="entry name" value="TonB-dep_rcpt-like"/>
</dbReference>
<dbReference type="SUPFAM" id="SSF56935">
    <property type="entry name" value="Porins"/>
    <property type="match status" value="1"/>
</dbReference>
<keyword evidence="7 8" id="KW-0998">Cell outer membrane</keyword>
<dbReference type="Pfam" id="PF00593">
    <property type="entry name" value="TonB_dep_Rec_b-barrel"/>
    <property type="match status" value="1"/>
</dbReference>
<dbReference type="Proteomes" id="UP000649799">
    <property type="component" value="Unassembled WGS sequence"/>
</dbReference>
<evidence type="ECO:0000256" key="5">
    <source>
        <dbReference type="ARBA" id="ARBA00023077"/>
    </source>
</evidence>
<dbReference type="InterPro" id="IPR000531">
    <property type="entry name" value="Beta-barrel_TonB"/>
</dbReference>
<comment type="similarity">
    <text evidence="8 9">Belongs to the TonB-dependent receptor family.</text>
</comment>
<feature type="domain" description="TonB-dependent receptor plug" evidence="12">
    <location>
        <begin position="117"/>
        <end position="221"/>
    </location>
</feature>
<evidence type="ECO:0000256" key="6">
    <source>
        <dbReference type="ARBA" id="ARBA00023136"/>
    </source>
</evidence>
<evidence type="ECO:0000256" key="9">
    <source>
        <dbReference type="RuleBase" id="RU003357"/>
    </source>
</evidence>
<dbReference type="PROSITE" id="PS52016">
    <property type="entry name" value="TONB_DEPENDENT_REC_3"/>
    <property type="match status" value="1"/>
</dbReference>
<dbReference type="NCBIfam" id="TIGR04057">
    <property type="entry name" value="SusC_RagA_signa"/>
    <property type="match status" value="1"/>
</dbReference>
<reference evidence="13 14" key="1">
    <citation type="submission" date="2020-03" db="EMBL/GenBank/DDBJ databases">
        <title>Cyclobacterium plantarum sp. nov., a marine bacterium isolated from a coastal-marine wetland.</title>
        <authorList>
            <person name="Sanchez-Porro C."/>
            <person name="Ventosa A."/>
            <person name="Amoozegar M."/>
        </authorList>
    </citation>
    <scope>NUCLEOTIDE SEQUENCE [LARGE SCALE GENOMIC DNA]</scope>
    <source>
        <strain evidence="13 14">GBPx2</strain>
    </source>
</reference>
<dbReference type="InterPro" id="IPR008969">
    <property type="entry name" value="CarboxyPept-like_regulatory"/>
</dbReference>
<dbReference type="Pfam" id="PF13715">
    <property type="entry name" value="CarbopepD_reg_2"/>
    <property type="match status" value="1"/>
</dbReference>
<dbReference type="InterPro" id="IPR012910">
    <property type="entry name" value="Plug_dom"/>
</dbReference>
<keyword evidence="10" id="KW-0732">Signal</keyword>
<organism evidence="13 14">
    <name type="scientific">Cyclobacterium plantarum</name>
    <dbReference type="NCBI Taxonomy" id="2716263"/>
    <lineage>
        <taxon>Bacteria</taxon>
        <taxon>Pseudomonadati</taxon>
        <taxon>Bacteroidota</taxon>
        <taxon>Cytophagia</taxon>
        <taxon>Cytophagales</taxon>
        <taxon>Cyclobacteriaceae</taxon>
        <taxon>Cyclobacterium</taxon>
    </lineage>
</organism>
<dbReference type="InterPro" id="IPR023997">
    <property type="entry name" value="TonB-dep_OMP_SusC/RagA_CS"/>
</dbReference>
<dbReference type="InterPro" id="IPR037066">
    <property type="entry name" value="Plug_dom_sf"/>
</dbReference>
<dbReference type="Gene3D" id="2.60.40.1120">
    <property type="entry name" value="Carboxypeptidase-like, regulatory domain"/>
    <property type="match status" value="1"/>
</dbReference>
<evidence type="ECO:0000256" key="10">
    <source>
        <dbReference type="SAM" id="SignalP"/>
    </source>
</evidence>
<keyword evidence="2 8" id="KW-0813">Transport</keyword>
<feature type="domain" description="TonB-dependent receptor-like beta-barrel" evidence="11">
    <location>
        <begin position="465"/>
        <end position="877"/>
    </location>
</feature>
<dbReference type="SUPFAM" id="SSF49464">
    <property type="entry name" value="Carboxypeptidase regulatory domain-like"/>
    <property type="match status" value="1"/>
</dbReference>
<dbReference type="Pfam" id="PF07715">
    <property type="entry name" value="Plug"/>
    <property type="match status" value="1"/>
</dbReference>
<gene>
    <name evidence="13" type="ORF">G9Q97_04850</name>
</gene>
<dbReference type="InterPro" id="IPR023996">
    <property type="entry name" value="TonB-dep_OMP_SusC/RagA"/>
</dbReference>